<dbReference type="SUPFAM" id="SSF53474">
    <property type="entry name" value="alpha/beta-Hydrolases"/>
    <property type="match status" value="1"/>
</dbReference>
<accession>A0A3L9M0Q7</accession>
<dbReference type="PANTHER" id="PTHR43798:SF33">
    <property type="entry name" value="HYDROLASE, PUTATIVE (AFU_ORTHOLOGUE AFUA_2G14860)-RELATED"/>
    <property type="match status" value="1"/>
</dbReference>
<dbReference type="PANTHER" id="PTHR43798">
    <property type="entry name" value="MONOACYLGLYCEROL LIPASE"/>
    <property type="match status" value="1"/>
</dbReference>
<dbReference type="GO" id="GO:0016787">
    <property type="term" value="F:hydrolase activity"/>
    <property type="evidence" value="ECO:0007669"/>
    <property type="project" value="UniProtKB-KW"/>
</dbReference>
<proteinExistence type="predicted"/>
<dbReference type="GO" id="GO:0016020">
    <property type="term" value="C:membrane"/>
    <property type="evidence" value="ECO:0007669"/>
    <property type="project" value="TreeGrafter"/>
</dbReference>
<evidence type="ECO:0000313" key="3">
    <source>
        <dbReference type="Proteomes" id="UP000275348"/>
    </source>
</evidence>
<dbReference type="Proteomes" id="UP000275348">
    <property type="component" value="Unassembled WGS sequence"/>
</dbReference>
<feature type="domain" description="AB hydrolase-1" evidence="1">
    <location>
        <begin position="15"/>
        <end position="121"/>
    </location>
</feature>
<dbReference type="AlphaFoldDB" id="A0A3L9M0Q7"/>
<dbReference type="InterPro" id="IPR000073">
    <property type="entry name" value="AB_hydrolase_1"/>
</dbReference>
<dbReference type="OrthoDB" id="9776853at2"/>
<keyword evidence="2" id="KW-0378">Hydrolase</keyword>
<comment type="caution">
    <text evidence="2">The sequence shown here is derived from an EMBL/GenBank/DDBJ whole genome shotgun (WGS) entry which is preliminary data.</text>
</comment>
<dbReference type="Pfam" id="PF00561">
    <property type="entry name" value="Abhydrolase_1"/>
    <property type="match status" value="1"/>
</dbReference>
<dbReference type="InterPro" id="IPR029058">
    <property type="entry name" value="AB_hydrolase_fold"/>
</dbReference>
<reference evidence="2 3" key="1">
    <citation type="submission" date="2018-10" db="EMBL/GenBank/DDBJ databases">
        <authorList>
            <person name="Chen X."/>
        </authorList>
    </citation>
    <scope>NUCLEOTIDE SEQUENCE [LARGE SCALE GENOMIC DNA]</scope>
    <source>
        <strain evidence="2 3">YIM 102668</strain>
    </source>
</reference>
<protein>
    <submittedName>
        <fullName evidence="2">Alpha/beta hydrolase</fullName>
    </submittedName>
</protein>
<sequence length="261" mass="30737">MLAHTIYQHDTSKEWVTFVHGAGGSSTIWFKQIREFRKHFNVLMLDLRGHGRSKNNLKLMFENRYTFKSVSKDVLDVLDHLNIEKSHFVGVSLGTIIIRQIAEDYPERITSMVMGGAVMKMNFRGQVLMKVGNIFKNVFPYLFLYKIFAFAIMPKNAHKESRNMFINEAKKLYQKEFLKWFKLTSDVNPLLKWFRQVEINIPTFYIMGEEDYMFLPTIQKLVKEHNQSAQLYVVENSGHVVNVDQPQIFNEKVIEFIKKNL</sequence>
<organism evidence="2 3">
    <name type="scientific">Faecalibacter macacae</name>
    <dbReference type="NCBI Taxonomy" id="1859289"/>
    <lineage>
        <taxon>Bacteria</taxon>
        <taxon>Pseudomonadati</taxon>
        <taxon>Bacteroidota</taxon>
        <taxon>Flavobacteriia</taxon>
        <taxon>Flavobacteriales</taxon>
        <taxon>Weeksellaceae</taxon>
        <taxon>Faecalibacter</taxon>
    </lineage>
</organism>
<evidence type="ECO:0000259" key="1">
    <source>
        <dbReference type="Pfam" id="PF00561"/>
    </source>
</evidence>
<dbReference type="RefSeq" id="WP_121935696.1">
    <property type="nucleotide sequence ID" value="NZ_RDOJ01000026.1"/>
</dbReference>
<dbReference type="InterPro" id="IPR050266">
    <property type="entry name" value="AB_hydrolase_sf"/>
</dbReference>
<name>A0A3L9M0Q7_9FLAO</name>
<evidence type="ECO:0000313" key="2">
    <source>
        <dbReference type="EMBL" id="RLZ06498.1"/>
    </source>
</evidence>
<gene>
    <name evidence="2" type="ORF">EAH69_13255</name>
</gene>
<dbReference type="PRINTS" id="PR00412">
    <property type="entry name" value="EPOXHYDRLASE"/>
</dbReference>
<keyword evidence="3" id="KW-1185">Reference proteome</keyword>
<dbReference type="InterPro" id="IPR000639">
    <property type="entry name" value="Epox_hydrolase-like"/>
</dbReference>
<dbReference type="Gene3D" id="3.40.50.1820">
    <property type="entry name" value="alpha/beta hydrolase"/>
    <property type="match status" value="1"/>
</dbReference>
<dbReference type="EMBL" id="RDOJ01000026">
    <property type="protein sequence ID" value="RLZ06498.1"/>
    <property type="molecule type" value="Genomic_DNA"/>
</dbReference>